<comment type="similarity">
    <text evidence="2">Belongs to the ABC transporter superfamily.</text>
</comment>
<proteinExistence type="inferred from homology"/>
<gene>
    <name evidence="9" type="primary">gsiA_5</name>
    <name evidence="9" type="ORF">Csp1_22110</name>
</gene>
<accession>A0A2Z3YQ21</accession>
<keyword evidence="6 9" id="KW-0067">ATP-binding</keyword>
<dbReference type="AlphaFoldDB" id="A0A2Z3YQ21"/>
<dbReference type="InterPro" id="IPR017871">
    <property type="entry name" value="ABC_transporter-like_CS"/>
</dbReference>
<reference evidence="10" key="1">
    <citation type="submission" date="2017-11" db="EMBL/GenBank/DDBJ databases">
        <title>Otitis media/interna in a cat caused by the recently described species Corynebacterium provencense.</title>
        <authorList>
            <person name="Kittl S."/>
            <person name="Brodard I."/>
            <person name="Rychener L."/>
            <person name="Jores J."/>
            <person name="Roosje P."/>
            <person name="Gobeli Brawand S."/>
        </authorList>
    </citation>
    <scope>NUCLEOTIDE SEQUENCE [LARGE SCALE GENOMIC DNA]</scope>
    <source>
        <strain evidence="10">17KM38</strain>
    </source>
</reference>
<comment type="subcellular location">
    <subcellularLocation>
        <location evidence="1">Cell membrane</location>
        <topology evidence="1">Peripheral membrane protein</topology>
    </subcellularLocation>
</comment>
<evidence type="ECO:0000256" key="6">
    <source>
        <dbReference type="ARBA" id="ARBA00022840"/>
    </source>
</evidence>
<keyword evidence="10" id="KW-1185">Reference proteome</keyword>
<dbReference type="GO" id="GO:0005524">
    <property type="term" value="F:ATP binding"/>
    <property type="evidence" value="ECO:0007669"/>
    <property type="project" value="UniProtKB-KW"/>
</dbReference>
<dbReference type="SMART" id="SM00382">
    <property type="entry name" value="AAA"/>
    <property type="match status" value="2"/>
</dbReference>
<feature type="domain" description="ABC transporter" evidence="8">
    <location>
        <begin position="18"/>
        <end position="268"/>
    </location>
</feature>
<keyword evidence="7" id="KW-0472">Membrane</keyword>
<keyword evidence="4" id="KW-1003">Cell membrane</keyword>
<dbReference type="EMBL" id="CP024988">
    <property type="protein sequence ID" value="AWT26962.1"/>
    <property type="molecule type" value="Genomic_DNA"/>
</dbReference>
<name>A0A2Z3YQ21_9CORY</name>
<dbReference type="PANTHER" id="PTHR43297:SF2">
    <property type="entry name" value="DIPEPTIDE TRANSPORT ATP-BINDING PROTEIN DPPD"/>
    <property type="match status" value="1"/>
</dbReference>
<evidence type="ECO:0000256" key="3">
    <source>
        <dbReference type="ARBA" id="ARBA00022448"/>
    </source>
</evidence>
<evidence type="ECO:0000313" key="9">
    <source>
        <dbReference type="EMBL" id="AWT26962.1"/>
    </source>
</evidence>
<dbReference type="OrthoDB" id="8036461at2"/>
<evidence type="ECO:0000259" key="8">
    <source>
        <dbReference type="PROSITE" id="PS50893"/>
    </source>
</evidence>
<keyword evidence="3" id="KW-0813">Transport</keyword>
<dbReference type="PROSITE" id="PS50893">
    <property type="entry name" value="ABC_TRANSPORTER_2"/>
    <property type="match status" value="2"/>
</dbReference>
<evidence type="ECO:0000256" key="2">
    <source>
        <dbReference type="ARBA" id="ARBA00005417"/>
    </source>
</evidence>
<dbReference type="SUPFAM" id="SSF52540">
    <property type="entry name" value="P-loop containing nucleoside triphosphate hydrolases"/>
    <property type="match status" value="2"/>
</dbReference>
<evidence type="ECO:0000313" key="10">
    <source>
        <dbReference type="Proteomes" id="UP000247696"/>
    </source>
</evidence>
<dbReference type="PANTHER" id="PTHR43297">
    <property type="entry name" value="OLIGOPEPTIDE TRANSPORT ATP-BINDING PROTEIN APPD"/>
    <property type="match status" value="1"/>
</dbReference>
<dbReference type="EC" id="3.6.3.-" evidence="9"/>
<protein>
    <submittedName>
        <fullName evidence="9">Glutathione import ATP-binding protein GsiA</fullName>
        <ecNumber evidence="9">3.6.3.-</ecNumber>
    </submittedName>
</protein>
<evidence type="ECO:0000256" key="5">
    <source>
        <dbReference type="ARBA" id="ARBA00022741"/>
    </source>
</evidence>
<dbReference type="Pfam" id="PF00005">
    <property type="entry name" value="ABC_tran"/>
    <property type="match status" value="2"/>
</dbReference>
<keyword evidence="9" id="KW-0378">Hydrolase</keyword>
<dbReference type="CDD" id="cd03257">
    <property type="entry name" value="ABC_NikE_OppD_transporters"/>
    <property type="match status" value="2"/>
</dbReference>
<organism evidence="9 10">
    <name type="scientific">Corynebacterium provencense</name>
    <dbReference type="NCBI Taxonomy" id="1737425"/>
    <lineage>
        <taxon>Bacteria</taxon>
        <taxon>Bacillati</taxon>
        <taxon>Actinomycetota</taxon>
        <taxon>Actinomycetes</taxon>
        <taxon>Mycobacteriales</taxon>
        <taxon>Corynebacteriaceae</taxon>
        <taxon>Corynebacterium</taxon>
    </lineage>
</organism>
<dbReference type="GO" id="GO:0016887">
    <property type="term" value="F:ATP hydrolysis activity"/>
    <property type="evidence" value="ECO:0007669"/>
    <property type="project" value="InterPro"/>
</dbReference>
<feature type="domain" description="ABC transporter" evidence="8">
    <location>
        <begin position="299"/>
        <end position="532"/>
    </location>
</feature>
<evidence type="ECO:0000256" key="1">
    <source>
        <dbReference type="ARBA" id="ARBA00004202"/>
    </source>
</evidence>
<evidence type="ECO:0000256" key="7">
    <source>
        <dbReference type="ARBA" id="ARBA00023136"/>
    </source>
</evidence>
<dbReference type="InterPro" id="IPR003593">
    <property type="entry name" value="AAA+_ATPase"/>
</dbReference>
<dbReference type="PROSITE" id="PS00211">
    <property type="entry name" value="ABC_TRANSPORTER_1"/>
    <property type="match status" value="1"/>
</dbReference>
<dbReference type="KEGG" id="cpre:Csp1_22110"/>
<sequence length="541" mass="57789">MTAPVTDQTREPTGQVILDISDLTVSFRGQQDPTLSQVSLQLRPGRIHGLVGQSGSGKSLLASAVLGLLPSAAAVRGGSIGYDPGPTEAGVDIARASERELAGMRGTGIGMIFQNPLTTLDPTLTIGRHFSRITSRRDSDQDGTPRDWLARAGFEDPDVVLRSYPHELSGGMRQRAVIALVCSSMPRVIIADEPTTALDTVVQKQVLDLLRSIVDETGVALLLITHDFDVIRYLTDDVTVLRDGKVVESGLTATVTTTPEHSYTRELLAAVPGRGTAPVRVPAGPGDRDDGAHGRETLLSVRNLTKEYTVGGWASGYPRQRRRVVDDVNLDIRRGEIYAVIGRSGSGKSTLARLLGDLVPRTAGKVEGPGRAAVQYVFQDPSSSLNPVKTVGAQISRPLRRYGLPADPETVGAQLEQVGLDGSFASRYPLGLSGGEAQRACFARALAPGPELLILDEPTSALDVLTQRKIISTLLEIRAKRGLTCVFIAHSLGLVEWVADRVGVMDGGRLVDEFPVADLRSPSRSTAVQALIAADLSRQEN</sequence>
<dbReference type="InterPro" id="IPR003439">
    <property type="entry name" value="ABC_transporter-like_ATP-bd"/>
</dbReference>
<dbReference type="InterPro" id="IPR027417">
    <property type="entry name" value="P-loop_NTPase"/>
</dbReference>
<dbReference type="RefSeq" id="WP_110481990.1">
    <property type="nucleotide sequence ID" value="NZ_CP024988.1"/>
</dbReference>
<dbReference type="Gene3D" id="3.40.50.300">
    <property type="entry name" value="P-loop containing nucleotide triphosphate hydrolases"/>
    <property type="match status" value="2"/>
</dbReference>
<dbReference type="InterPro" id="IPR050388">
    <property type="entry name" value="ABC_Ni/Peptide_Import"/>
</dbReference>
<evidence type="ECO:0000256" key="4">
    <source>
        <dbReference type="ARBA" id="ARBA00022475"/>
    </source>
</evidence>
<keyword evidence="5" id="KW-0547">Nucleotide-binding</keyword>
<dbReference type="Proteomes" id="UP000247696">
    <property type="component" value="Chromosome"/>
</dbReference>
<dbReference type="GO" id="GO:0005886">
    <property type="term" value="C:plasma membrane"/>
    <property type="evidence" value="ECO:0007669"/>
    <property type="project" value="UniProtKB-SubCell"/>
</dbReference>